<evidence type="ECO:0000313" key="1">
    <source>
        <dbReference type="EMBL" id="MFM9327936.1"/>
    </source>
</evidence>
<evidence type="ECO:0000313" key="2">
    <source>
        <dbReference type="Proteomes" id="UP001631969"/>
    </source>
</evidence>
<dbReference type="EC" id="1.5.1.-" evidence="1"/>
<keyword evidence="2" id="KW-1185">Reference proteome</keyword>
<proteinExistence type="predicted"/>
<name>A0ACC7NT90_9BACL</name>
<protein>
    <submittedName>
        <fullName evidence="1">Flavin reductase family protein</fullName>
        <ecNumber evidence="1">1.5.1.-</ecNumber>
    </submittedName>
</protein>
<reference evidence="1" key="1">
    <citation type="submission" date="2024-12" db="EMBL/GenBank/DDBJ databases">
        <authorList>
            <person name="Wu N."/>
        </authorList>
    </citation>
    <scope>NUCLEOTIDE SEQUENCE</scope>
    <source>
        <strain evidence="1">P15</strain>
    </source>
</reference>
<sequence>MEKISVNLEKLYYGFPVVLISFYDQNGVPNVTTVSSTYTLKNMMMVGLSSKGFAAQQIKEVKDFVINLPMRTMEQEIGICGSHSGRDANKFDLAMLTPVKSSVVNAPIVGECPIAIECTLKDVIESDHFGGLTNLMAEIKGRCADEGYLSAEGGLELSRLDPIHYYGDGKTKGFKFTV</sequence>
<accession>A0ACC7NT90</accession>
<dbReference type="EMBL" id="JBJURJ010000003">
    <property type="protein sequence ID" value="MFM9327936.1"/>
    <property type="molecule type" value="Genomic_DNA"/>
</dbReference>
<organism evidence="1 2">
    <name type="scientific">Paenibacillus mesotrionivorans</name>
    <dbReference type="NCBI Taxonomy" id="3160968"/>
    <lineage>
        <taxon>Bacteria</taxon>
        <taxon>Bacillati</taxon>
        <taxon>Bacillota</taxon>
        <taxon>Bacilli</taxon>
        <taxon>Bacillales</taxon>
        <taxon>Paenibacillaceae</taxon>
        <taxon>Paenibacillus</taxon>
    </lineage>
</organism>
<keyword evidence="1" id="KW-0560">Oxidoreductase</keyword>
<gene>
    <name evidence="1" type="ORF">ACI1P1_06410</name>
</gene>
<dbReference type="Proteomes" id="UP001631969">
    <property type="component" value="Unassembled WGS sequence"/>
</dbReference>
<comment type="caution">
    <text evidence="1">The sequence shown here is derived from an EMBL/GenBank/DDBJ whole genome shotgun (WGS) entry which is preliminary data.</text>
</comment>